<keyword evidence="4" id="KW-1185">Reference proteome</keyword>
<organism evidence="3 4">
    <name type="scientific">Chryseolinea serpens</name>
    <dbReference type="NCBI Taxonomy" id="947013"/>
    <lineage>
        <taxon>Bacteria</taxon>
        <taxon>Pseudomonadati</taxon>
        <taxon>Bacteroidota</taxon>
        <taxon>Cytophagia</taxon>
        <taxon>Cytophagales</taxon>
        <taxon>Fulvivirgaceae</taxon>
        <taxon>Chryseolinea</taxon>
    </lineage>
</organism>
<accession>A0A1M5TRM9</accession>
<name>A0A1M5TRM9_9BACT</name>
<dbReference type="Gene3D" id="2.60.40.10">
    <property type="entry name" value="Immunoglobulins"/>
    <property type="match status" value="1"/>
</dbReference>
<dbReference type="STRING" id="947013.SAMN04488109_4232"/>
<dbReference type="AlphaFoldDB" id="A0A1M5TRM9"/>
<dbReference type="NCBIfam" id="TIGR04183">
    <property type="entry name" value="Por_Secre_tail"/>
    <property type="match status" value="1"/>
</dbReference>
<dbReference type="RefSeq" id="WP_073137948.1">
    <property type="nucleotide sequence ID" value="NZ_FQWQ01000003.1"/>
</dbReference>
<keyword evidence="1" id="KW-0732">Signal</keyword>
<evidence type="ECO:0000313" key="3">
    <source>
        <dbReference type="EMBL" id="SHH53328.1"/>
    </source>
</evidence>
<dbReference type="Proteomes" id="UP000184212">
    <property type="component" value="Unassembled WGS sequence"/>
</dbReference>
<sequence length="981" mass="107122">MKRFLLIFLFGVSAAGLSAQTLTLVSPPGLEEPYEVSAGTQVTLKFESNSAPTTFFTYTDQPDLESDPYVIDSRWKQSTAITDNGDGTYSFSVNVNEPLYIWCGSKMDFTGMWQYSSTVKVDIASGVKITAADGFLCSDPDTEKLSITGSYTSYQWYFNNAPIANATTSTYNATEPGQYKVQVPLSGKSVFSNTLRVKRAGVNFTGSLSGTTLTLKADDGLASYQWLSGATAGALTPIASANASTKSVTLTGTTVYYAVKAVQSGCTITSPARAASTIILKKPVVTIDAPPVNDFGKICSGTPITLSVPDQYTSYDWSKDGEGWASGVNTLQTTTASGYYSVSVTTAAWPEIVLTSDEAEVDYFAPEAPVLSGVKNGNYCPEENATVTLVDEGYAYTWYKHTGYNYTNDDKVVVDGAEYVFTLSENTNLTVVASYLGCEASSTVYLKSYNDVDLYPYLTDYSKEYLCPGSTVDISFPDDLVNEYQSFQWYKLSGADYKAINGKTASAYTANATGKYLVKASPKTCPSVTITSEVVTVRDNADRKFYIDADKQTICVGEEVTLSVSSEWTNIQWLEKKIVFGENSPYTETYVPISNAGTGNTLKVSKFTSYQVKARHTSCPAALKATSDPFQLLPTVNPNITTDPDHEIHRWHKAPYDSIANFLYCDQATLALKLPDQYSSYKWYKASYNGDDHYEQGTQIENAAGSRLDITATGAIWYTAMVEENGCVGVSDPILIDTYVHNTPAVESRDNAELCSVGDSTLLNNAFAGNWVKFEWYKDGVAIPDSDTDSLYATEPGGYILMAFPEECPNIGYSSGIPVDVTLYPKATIAENDTVVYALPEQGFYEFQWYFNGNPIENEELPWVLHKNKMQTGAYTVEVTNPKDCSSVSDPYMFVVTGTEENVRNGFVVYPNPTSGTFNIKGLEPSAVKAVSLYTTQGTLVAGFADVKAMQFDVSSQAPGVYLLEVVLFDGSKRQTKIVRH</sequence>
<reference evidence="3 4" key="1">
    <citation type="submission" date="2016-11" db="EMBL/GenBank/DDBJ databases">
        <authorList>
            <person name="Jaros S."/>
            <person name="Januszkiewicz K."/>
            <person name="Wedrychowicz H."/>
        </authorList>
    </citation>
    <scope>NUCLEOTIDE SEQUENCE [LARGE SCALE GENOMIC DNA]</scope>
    <source>
        <strain evidence="3 4">DSM 24574</strain>
    </source>
</reference>
<dbReference type="EMBL" id="FQWQ01000003">
    <property type="protein sequence ID" value="SHH53328.1"/>
    <property type="molecule type" value="Genomic_DNA"/>
</dbReference>
<evidence type="ECO:0000313" key="4">
    <source>
        <dbReference type="Proteomes" id="UP000184212"/>
    </source>
</evidence>
<feature type="chain" id="PRO_5009914017" evidence="1">
    <location>
        <begin position="20"/>
        <end position="981"/>
    </location>
</feature>
<proteinExistence type="predicted"/>
<dbReference type="Pfam" id="PF18962">
    <property type="entry name" value="Por_Secre_tail"/>
    <property type="match status" value="1"/>
</dbReference>
<gene>
    <name evidence="3" type="ORF">SAMN04488109_4232</name>
</gene>
<feature type="signal peptide" evidence="1">
    <location>
        <begin position="1"/>
        <end position="19"/>
    </location>
</feature>
<evidence type="ECO:0000259" key="2">
    <source>
        <dbReference type="Pfam" id="PF18962"/>
    </source>
</evidence>
<protein>
    <submittedName>
        <fullName evidence="3">Por secretion system C-terminal sorting domain-containing protein</fullName>
    </submittedName>
</protein>
<feature type="domain" description="Secretion system C-terminal sorting" evidence="2">
    <location>
        <begin position="909"/>
        <end position="972"/>
    </location>
</feature>
<evidence type="ECO:0000256" key="1">
    <source>
        <dbReference type="SAM" id="SignalP"/>
    </source>
</evidence>
<dbReference type="OrthoDB" id="1488710at2"/>
<dbReference type="InterPro" id="IPR026444">
    <property type="entry name" value="Secre_tail"/>
</dbReference>
<dbReference type="InterPro" id="IPR013783">
    <property type="entry name" value="Ig-like_fold"/>
</dbReference>